<protein>
    <submittedName>
        <fullName evidence="2">DUF1080 domain-containing protein</fullName>
    </submittedName>
</protein>
<dbReference type="EMBL" id="JADFFL010000004">
    <property type="protein sequence ID" value="MBE9662557.1"/>
    <property type="molecule type" value="Genomic_DNA"/>
</dbReference>
<dbReference type="InterPro" id="IPR010496">
    <property type="entry name" value="AL/BT2_dom"/>
</dbReference>
<evidence type="ECO:0000313" key="3">
    <source>
        <dbReference type="Proteomes" id="UP000622475"/>
    </source>
</evidence>
<feature type="domain" description="3-keto-alpha-glucoside-1,2-lyase/3-keto-2-hydroxy-glucal hydratase" evidence="1">
    <location>
        <begin position="40"/>
        <end position="250"/>
    </location>
</feature>
<dbReference type="Proteomes" id="UP000622475">
    <property type="component" value="Unassembled WGS sequence"/>
</dbReference>
<organism evidence="2 3">
    <name type="scientific">Mucilaginibacter myungsuensis</name>
    <dbReference type="NCBI Taxonomy" id="649104"/>
    <lineage>
        <taxon>Bacteria</taxon>
        <taxon>Pseudomonadati</taxon>
        <taxon>Bacteroidota</taxon>
        <taxon>Sphingobacteriia</taxon>
        <taxon>Sphingobacteriales</taxon>
        <taxon>Sphingobacteriaceae</taxon>
        <taxon>Mucilaginibacter</taxon>
    </lineage>
</organism>
<proteinExistence type="predicted"/>
<gene>
    <name evidence="2" type="ORF">IRJ16_11750</name>
</gene>
<keyword evidence="3" id="KW-1185">Reference proteome</keyword>
<dbReference type="Pfam" id="PF06439">
    <property type="entry name" value="3keto-disac_hyd"/>
    <property type="match status" value="1"/>
</dbReference>
<accession>A0A929PXR8</accession>
<comment type="caution">
    <text evidence="2">The sequence shown here is derived from an EMBL/GenBank/DDBJ whole genome shotgun (WGS) entry which is preliminary data.</text>
</comment>
<dbReference type="RefSeq" id="WP_194111773.1">
    <property type="nucleotide sequence ID" value="NZ_JADFFL010000004.1"/>
</dbReference>
<evidence type="ECO:0000313" key="2">
    <source>
        <dbReference type="EMBL" id="MBE9662557.1"/>
    </source>
</evidence>
<name>A0A929PXR8_9SPHI</name>
<evidence type="ECO:0000259" key="1">
    <source>
        <dbReference type="Pfam" id="PF06439"/>
    </source>
</evidence>
<dbReference type="Gene3D" id="2.60.120.560">
    <property type="entry name" value="Exo-inulinase, domain 1"/>
    <property type="match status" value="1"/>
</dbReference>
<sequence>MKVKTIYTLGVALLLTGTLIGKSAMAQKINTLTAKEKKEGYKLLFDGKTTTGWKGANMDKFPDNPKGWIVKDGLLTIQGSDGKESAFVGDIVTTEEFSAFDMSFDFRLTPGANSGVKYFVTLAEKTSGSAIGLEYQVLDDDLHPDAKLGRNGNRTMSSLYDLITSTKTKEITHPIGEWNTGRVVAYPDGKVEHYLNGTKVVSYDRHSKEFRDLVAISKYKNWKEFGEAPKGHILIQDHGNTVSYRNFKIKELK</sequence>
<dbReference type="GO" id="GO:0016787">
    <property type="term" value="F:hydrolase activity"/>
    <property type="evidence" value="ECO:0007669"/>
    <property type="project" value="InterPro"/>
</dbReference>
<dbReference type="AlphaFoldDB" id="A0A929PXR8"/>
<reference evidence="2" key="1">
    <citation type="submission" date="2020-10" db="EMBL/GenBank/DDBJ databases">
        <title>Mucilaginibacter mali sp. nov., isolated from rhizosphere soil of apple orchard.</title>
        <authorList>
            <person name="Lee J.-S."/>
            <person name="Kim H.S."/>
            <person name="Kim J.-S."/>
        </authorList>
    </citation>
    <scope>NUCLEOTIDE SEQUENCE</scope>
    <source>
        <strain evidence="2">KCTC 22746</strain>
    </source>
</reference>